<protein>
    <recommendedName>
        <fullName evidence="3">AB hydrolase-1 domain-containing protein</fullName>
    </recommendedName>
</protein>
<dbReference type="EMBL" id="FQWZ01000005">
    <property type="protein sequence ID" value="SHH08289.1"/>
    <property type="molecule type" value="Genomic_DNA"/>
</dbReference>
<dbReference type="PIRSF" id="PIRSF005211">
    <property type="entry name" value="Ab_hydro_YheT"/>
    <property type="match status" value="1"/>
</dbReference>
<organism evidence="4 5">
    <name type="scientific">Hydrocarboniphaga daqingensis</name>
    <dbReference type="NCBI Taxonomy" id="490188"/>
    <lineage>
        <taxon>Bacteria</taxon>
        <taxon>Pseudomonadati</taxon>
        <taxon>Pseudomonadota</taxon>
        <taxon>Gammaproteobacteria</taxon>
        <taxon>Nevskiales</taxon>
        <taxon>Nevskiaceae</taxon>
        <taxon>Hydrocarboniphaga</taxon>
    </lineage>
</organism>
<dbReference type="InterPro" id="IPR012020">
    <property type="entry name" value="ABHD4"/>
</dbReference>
<evidence type="ECO:0000313" key="4">
    <source>
        <dbReference type="EMBL" id="SHH08289.1"/>
    </source>
</evidence>
<dbReference type="OrthoDB" id="332676at2"/>
<keyword evidence="5" id="KW-1185">Reference proteome</keyword>
<dbReference type="PANTHER" id="PTHR10794">
    <property type="entry name" value="ABHYDROLASE DOMAIN-CONTAINING PROTEIN"/>
    <property type="match status" value="1"/>
</dbReference>
<evidence type="ECO:0000313" key="5">
    <source>
        <dbReference type="Proteomes" id="UP000199758"/>
    </source>
</evidence>
<reference evidence="4 5" key="1">
    <citation type="submission" date="2016-11" db="EMBL/GenBank/DDBJ databases">
        <authorList>
            <person name="Jaros S."/>
            <person name="Januszkiewicz K."/>
            <person name="Wedrychowicz H."/>
        </authorList>
    </citation>
    <scope>NUCLEOTIDE SEQUENCE [LARGE SCALE GENOMIC DNA]</scope>
    <source>
        <strain evidence="4 5">CGMCC 1.7049</strain>
    </source>
</reference>
<dbReference type="Gene3D" id="3.40.50.1820">
    <property type="entry name" value="alpha/beta hydrolase"/>
    <property type="match status" value="1"/>
</dbReference>
<dbReference type="Pfam" id="PF00561">
    <property type="entry name" value="Abhydrolase_1"/>
    <property type="match status" value="1"/>
</dbReference>
<evidence type="ECO:0000256" key="1">
    <source>
        <dbReference type="ARBA" id="ARBA00010884"/>
    </source>
</evidence>
<dbReference type="GO" id="GO:0034338">
    <property type="term" value="F:short-chain carboxylesterase activity"/>
    <property type="evidence" value="ECO:0007669"/>
    <property type="project" value="TreeGrafter"/>
</dbReference>
<dbReference type="InterPro" id="IPR050960">
    <property type="entry name" value="AB_hydrolase_4_sf"/>
</dbReference>
<dbReference type="Proteomes" id="UP000199758">
    <property type="component" value="Unassembled WGS sequence"/>
</dbReference>
<evidence type="ECO:0000256" key="2">
    <source>
        <dbReference type="PIRSR" id="PIRSR005211-1"/>
    </source>
</evidence>
<gene>
    <name evidence="4" type="ORF">SAMN04488068_2470</name>
</gene>
<name>A0A1M5Q3I6_9GAMM</name>
<dbReference type="GO" id="GO:0047372">
    <property type="term" value="F:monoacylglycerol lipase activity"/>
    <property type="evidence" value="ECO:0007669"/>
    <property type="project" value="TreeGrafter"/>
</dbReference>
<feature type="active site" description="Charge relay system" evidence="2">
    <location>
        <position position="160"/>
    </location>
</feature>
<sequence length="339" mass="37872">MDDARHDRESLLAVTTPAFEPPLGLRSTLMQTILATKRPARRLWARRGIDLVPLSTSHVLDCGDGVRLTGMLTPHASSRGLVVLIHGWEGSHESSYLYSMASALHREGYAVFRLNLRDHAGTHALNEQMFHSARIGEVLGAIRAARQLDASNDLFVIGFSLGGNFALRVGLYGPENGVHPKLSIGISPAIHPRHTLEAIDAGPKLFHGYFLEKWRLTMELKSQAWPGRYDFSTHRPLRNFVELTRRFVEDYTEYETLEDYFERYTLTPAMLVNAASPLAVITAVDDSVIPIQDFDGLRATGSVLAYDRLLRGGHCGFIEDWALNAWTEPRVIELLRCAA</sequence>
<dbReference type="STRING" id="490188.SAMN04488068_2470"/>
<comment type="similarity">
    <text evidence="1">Belongs to the AB hydrolase superfamily. AB hydrolase 4 family.</text>
</comment>
<dbReference type="AlphaFoldDB" id="A0A1M5Q3I6"/>
<feature type="active site" description="Charge relay system" evidence="2">
    <location>
        <position position="286"/>
    </location>
</feature>
<accession>A0A1M5Q3I6</accession>
<dbReference type="InterPro" id="IPR029058">
    <property type="entry name" value="AB_hydrolase_fold"/>
</dbReference>
<dbReference type="PANTHER" id="PTHR10794:SF63">
    <property type="entry name" value="ALPHA_BETA HYDROLASE 1, ISOFORM A"/>
    <property type="match status" value="1"/>
</dbReference>
<dbReference type="SUPFAM" id="SSF53474">
    <property type="entry name" value="alpha/beta-Hydrolases"/>
    <property type="match status" value="1"/>
</dbReference>
<proteinExistence type="inferred from homology"/>
<feature type="domain" description="AB hydrolase-1" evidence="3">
    <location>
        <begin position="81"/>
        <end position="175"/>
    </location>
</feature>
<evidence type="ECO:0000259" key="3">
    <source>
        <dbReference type="Pfam" id="PF00561"/>
    </source>
</evidence>
<dbReference type="RefSeq" id="WP_084083386.1">
    <property type="nucleotide sequence ID" value="NZ_FQWZ01000005.1"/>
</dbReference>
<dbReference type="InterPro" id="IPR000073">
    <property type="entry name" value="AB_hydrolase_1"/>
</dbReference>
<feature type="active site" description="Charge relay system" evidence="2">
    <location>
        <position position="314"/>
    </location>
</feature>